<reference evidence="1 2" key="1">
    <citation type="submission" date="2014-12" db="EMBL/GenBank/DDBJ databases">
        <title>Draft genome sequences of 29 type strains of Enterococci.</title>
        <authorList>
            <person name="Zhong Z."/>
            <person name="Sun Z."/>
            <person name="Liu W."/>
            <person name="Zhang W."/>
            <person name="Zhang H."/>
        </authorList>
    </citation>
    <scope>NUCLEOTIDE SEQUENCE [LARGE SCALE GENOMIC DNA]</scope>
    <source>
        <strain evidence="1 2">DSM 15687</strain>
    </source>
</reference>
<dbReference type="Proteomes" id="UP000182152">
    <property type="component" value="Unassembled WGS sequence"/>
</dbReference>
<dbReference type="AlphaFoldDB" id="A0A1L8WJJ0"/>
<accession>A0A1L8WJJ0</accession>
<evidence type="ECO:0000313" key="1">
    <source>
        <dbReference type="EMBL" id="OJG81187.1"/>
    </source>
</evidence>
<evidence type="ECO:0000313" key="2">
    <source>
        <dbReference type="Proteomes" id="UP000182152"/>
    </source>
</evidence>
<name>A0A1L8WJJ0_9ENTE</name>
<proteinExistence type="predicted"/>
<organism evidence="1 2">
    <name type="scientific">Enterococcus ratti</name>
    <dbReference type="NCBI Taxonomy" id="150033"/>
    <lineage>
        <taxon>Bacteria</taxon>
        <taxon>Bacillati</taxon>
        <taxon>Bacillota</taxon>
        <taxon>Bacilli</taxon>
        <taxon>Lactobacillales</taxon>
        <taxon>Enterococcaceae</taxon>
        <taxon>Enterococcus</taxon>
    </lineage>
</organism>
<protein>
    <submittedName>
        <fullName evidence="1">Uncharacterized protein</fullName>
    </submittedName>
</protein>
<gene>
    <name evidence="1" type="ORF">RV14_GL000342</name>
</gene>
<dbReference type="EMBL" id="JXLB01000011">
    <property type="protein sequence ID" value="OJG81187.1"/>
    <property type="molecule type" value="Genomic_DNA"/>
</dbReference>
<sequence>MKQNHPRLFKSREAIFFKNKPATQQVNESNLLLTTYCLNLSTVATKKAKTEAS</sequence>
<keyword evidence="2" id="KW-1185">Reference proteome</keyword>
<comment type="caution">
    <text evidence="1">The sequence shown here is derived from an EMBL/GenBank/DDBJ whole genome shotgun (WGS) entry which is preliminary data.</text>
</comment>